<dbReference type="SUPFAM" id="SSF50447">
    <property type="entry name" value="Translation proteins"/>
    <property type="match status" value="1"/>
</dbReference>
<sequence>MIPEYSQSVKWYSVARHGGDFWPLGLTTEVESVEMHYQSLPEALLGDNFGFNVKNITVNDFKRGNGYAPTLDCYFFHHSYPHPSCSPFPHLSYPLNPSSHPTQLTYSTSLNPSSPRFFSTSSTRVLCTATAIHTTTYPLTTIP</sequence>
<accession>A0AA38YLK7</accession>
<gene>
    <name evidence="1" type="ORF">PVL29_026047</name>
</gene>
<dbReference type="Gene3D" id="2.40.30.10">
    <property type="entry name" value="Translation factors"/>
    <property type="match status" value="1"/>
</dbReference>
<dbReference type="PANTHER" id="PTHR44830">
    <property type="entry name" value="ELONGATION FACTOR 1 ALPHA"/>
    <property type="match status" value="1"/>
</dbReference>
<reference evidence="1 2" key="1">
    <citation type="journal article" date="2023" name="BMC Biotechnol.">
        <title>Vitis rotundifolia cv Carlos genome sequencing.</title>
        <authorList>
            <person name="Huff M."/>
            <person name="Hulse-Kemp A."/>
            <person name="Scheffler B."/>
            <person name="Youngblood R."/>
            <person name="Simpson S."/>
            <person name="Babiker E."/>
            <person name="Staton M."/>
        </authorList>
    </citation>
    <scope>NUCLEOTIDE SEQUENCE [LARGE SCALE GENOMIC DNA]</scope>
    <source>
        <tissue evidence="1">Leaf</tissue>
    </source>
</reference>
<proteinExistence type="predicted"/>
<dbReference type="Proteomes" id="UP001168098">
    <property type="component" value="Unassembled WGS sequence"/>
</dbReference>
<protein>
    <submittedName>
        <fullName evidence="1">Uncharacterized protein</fullName>
    </submittedName>
</protein>
<comment type="caution">
    <text evidence="1">The sequence shown here is derived from an EMBL/GenBank/DDBJ whole genome shotgun (WGS) entry which is preliminary data.</text>
</comment>
<dbReference type="InterPro" id="IPR009000">
    <property type="entry name" value="Transl_B-barrel_sf"/>
</dbReference>
<dbReference type="PANTHER" id="PTHR44830:SF1">
    <property type="entry name" value="TR-TYPE G DOMAIN-CONTAINING PROTEIN"/>
    <property type="match status" value="1"/>
</dbReference>
<organism evidence="1 2">
    <name type="scientific">Vitis rotundifolia</name>
    <name type="common">Muscadine grape</name>
    <dbReference type="NCBI Taxonomy" id="103349"/>
    <lineage>
        <taxon>Eukaryota</taxon>
        <taxon>Viridiplantae</taxon>
        <taxon>Streptophyta</taxon>
        <taxon>Embryophyta</taxon>
        <taxon>Tracheophyta</taxon>
        <taxon>Spermatophyta</taxon>
        <taxon>Magnoliopsida</taxon>
        <taxon>eudicotyledons</taxon>
        <taxon>Gunneridae</taxon>
        <taxon>Pentapetalae</taxon>
        <taxon>rosids</taxon>
        <taxon>Vitales</taxon>
        <taxon>Vitaceae</taxon>
        <taxon>Viteae</taxon>
        <taxon>Vitis</taxon>
    </lineage>
</organism>
<dbReference type="AlphaFoldDB" id="A0AA38YLK7"/>
<dbReference type="EMBL" id="JARBHA010000019">
    <property type="protein sequence ID" value="KAJ9672665.1"/>
    <property type="molecule type" value="Genomic_DNA"/>
</dbReference>
<evidence type="ECO:0000313" key="2">
    <source>
        <dbReference type="Proteomes" id="UP001168098"/>
    </source>
</evidence>
<name>A0AA38YLK7_VITRO</name>
<evidence type="ECO:0000313" key="1">
    <source>
        <dbReference type="EMBL" id="KAJ9672665.1"/>
    </source>
</evidence>
<keyword evidence="2" id="KW-1185">Reference proteome</keyword>